<dbReference type="Proteomes" id="UP000789375">
    <property type="component" value="Unassembled WGS sequence"/>
</dbReference>
<evidence type="ECO:0000313" key="2">
    <source>
        <dbReference type="Proteomes" id="UP000789375"/>
    </source>
</evidence>
<organism evidence="1 2">
    <name type="scientific">Funneliformis mosseae</name>
    <name type="common">Endomycorrhizal fungus</name>
    <name type="synonym">Glomus mosseae</name>
    <dbReference type="NCBI Taxonomy" id="27381"/>
    <lineage>
        <taxon>Eukaryota</taxon>
        <taxon>Fungi</taxon>
        <taxon>Fungi incertae sedis</taxon>
        <taxon>Mucoromycota</taxon>
        <taxon>Glomeromycotina</taxon>
        <taxon>Glomeromycetes</taxon>
        <taxon>Glomerales</taxon>
        <taxon>Glomeraceae</taxon>
        <taxon>Funneliformis</taxon>
    </lineage>
</organism>
<dbReference type="EMBL" id="CAJVPP010000280">
    <property type="protein sequence ID" value="CAG8464675.1"/>
    <property type="molecule type" value="Genomic_DNA"/>
</dbReference>
<sequence length="61" mass="7168">MSHSSNINIKWLKGKQLQEELENQKIIVDKRENHAGMIRTLEYEIAKETQSKKIGRFTNVI</sequence>
<proteinExistence type="predicted"/>
<reference evidence="1" key="1">
    <citation type="submission" date="2021-06" db="EMBL/GenBank/DDBJ databases">
        <authorList>
            <person name="Kallberg Y."/>
            <person name="Tangrot J."/>
            <person name="Rosling A."/>
        </authorList>
    </citation>
    <scope>NUCLEOTIDE SEQUENCE</scope>
    <source>
        <strain evidence="1">87-6 pot B 2015</strain>
    </source>
</reference>
<gene>
    <name evidence="1" type="ORF">FMOSSE_LOCUS2216</name>
</gene>
<protein>
    <submittedName>
        <fullName evidence="1">6427_t:CDS:1</fullName>
    </submittedName>
</protein>
<evidence type="ECO:0000313" key="1">
    <source>
        <dbReference type="EMBL" id="CAG8464675.1"/>
    </source>
</evidence>
<keyword evidence="2" id="KW-1185">Reference proteome</keyword>
<dbReference type="AlphaFoldDB" id="A0A9N8Z0E0"/>
<name>A0A9N8Z0E0_FUNMO</name>
<accession>A0A9N8Z0E0</accession>
<comment type="caution">
    <text evidence="1">The sequence shown here is derived from an EMBL/GenBank/DDBJ whole genome shotgun (WGS) entry which is preliminary data.</text>
</comment>